<keyword evidence="9" id="KW-1185">Reference proteome</keyword>
<evidence type="ECO:0000313" key="9">
    <source>
        <dbReference type="Proteomes" id="UP000192923"/>
    </source>
</evidence>
<dbReference type="AlphaFoldDB" id="A0A1Y6CXL5"/>
<dbReference type="Pfam" id="PF00403">
    <property type="entry name" value="HMA"/>
    <property type="match status" value="1"/>
</dbReference>
<protein>
    <recommendedName>
        <fullName evidence="5">Periplasmic mercury ion-binding protein</fullName>
    </recommendedName>
</protein>
<reference evidence="8 9" key="1">
    <citation type="submission" date="2016-12" db="EMBL/GenBank/DDBJ databases">
        <authorList>
            <person name="Song W.-J."/>
            <person name="Kurnit D.M."/>
        </authorList>
    </citation>
    <scope>NUCLEOTIDE SEQUENCE [LARGE SCALE GENOMIC DNA]</scope>
    <source>
        <strain evidence="8 9">175</strain>
    </source>
</reference>
<comment type="subcellular location">
    <subcellularLocation>
        <location evidence="1">Cell envelope</location>
    </subcellularLocation>
    <subcellularLocation>
        <location evidence="5">Periplasm</location>
    </subcellularLocation>
</comment>
<comment type="function">
    <text evidence="5">Involved in mercury resistance. Acts as a mercury scavenger that specifically binds to a mercuric ion in the periplasm and probably passes it to the cytoplasmic mercuric reductase MerA via the mercuric transport protein MerT.</text>
</comment>
<dbReference type="GO" id="GO:0042597">
    <property type="term" value="C:periplasmic space"/>
    <property type="evidence" value="ECO:0007669"/>
    <property type="project" value="UniProtKB-SubCell"/>
</dbReference>
<proteinExistence type="predicted"/>
<dbReference type="GO" id="GO:0045340">
    <property type="term" value="F:mercury ion binding"/>
    <property type="evidence" value="ECO:0007669"/>
    <property type="project" value="UniProtKB-UniRule"/>
</dbReference>
<dbReference type="FunFam" id="3.30.70.100:FF:000001">
    <property type="entry name" value="ATPase copper transporting beta"/>
    <property type="match status" value="1"/>
</dbReference>
<dbReference type="STRING" id="1760988.SAMN02949497_2357"/>
<evidence type="ECO:0000256" key="6">
    <source>
        <dbReference type="SAM" id="SignalP"/>
    </source>
</evidence>
<dbReference type="GO" id="GO:0015097">
    <property type="term" value="F:mercury ion transmembrane transporter activity"/>
    <property type="evidence" value="ECO:0007669"/>
    <property type="project" value="UniProtKB-UniRule"/>
</dbReference>
<dbReference type="RefSeq" id="WP_085212886.1">
    <property type="nucleotide sequence ID" value="NZ_FXAM01000001.1"/>
</dbReference>
<dbReference type="NCBIfam" id="TIGR02052">
    <property type="entry name" value="MerP"/>
    <property type="match status" value="1"/>
</dbReference>
<dbReference type="EMBL" id="FXAM01000001">
    <property type="protein sequence ID" value="SMF95016.1"/>
    <property type="molecule type" value="Genomic_DNA"/>
</dbReference>
<evidence type="ECO:0000256" key="5">
    <source>
        <dbReference type="RuleBase" id="RU361212"/>
    </source>
</evidence>
<dbReference type="InterPro" id="IPR036163">
    <property type="entry name" value="HMA_dom_sf"/>
</dbReference>
<evidence type="ECO:0000259" key="7">
    <source>
        <dbReference type="PROSITE" id="PS50846"/>
    </source>
</evidence>
<dbReference type="PROSITE" id="PS50846">
    <property type="entry name" value="HMA_2"/>
    <property type="match status" value="1"/>
</dbReference>
<evidence type="ECO:0000313" key="8">
    <source>
        <dbReference type="EMBL" id="SMF95016.1"/>
    </source>
</evidence>
<keyword evidence="4 5" id="KW-0476">Mercury</keyword>
<dbReference type="OrthoDB" id="7205933at2"/>
<evidence type="ECO:0000256" key="4">
    <source>
        <dbReference type="ARBA" id="ARBA00022914"/>
    </source>
</evidence>
<name>A0A1Y6CXL5_9GAMM</name>
<feature type="chain" id="PRO_5012531714" description="Periplasmic mercury ion-binding protein" evidence="6">
    <location>
        <begin position="19"/>
        <end position="91"/>
    </location>
</feature>
<evidence type="ECO:0000256" key="2">
    <source>
        <dbReference type="ARBA" id="ARBA00022466"/>
    </source>
</evidence>
<dbReference type="Gene3D" id="3.30.70.100">
    <property type="match status" value="1"/>
</dbReference>
<keyword evidence="6" id="KW-0732">Signal</keyword>
<keyword evidence="2 5" id="KW-0475">Mercuric resistance</keyword>
<dbReference type="GO" id="GO:0030313">
    <property type="term" value="C:cell envelope"/>
    <property type="evidence" value="ECO:0007669"/>
    <property type="project" value="UniProtKB-SubCell"/>
</dbReference>
<dbReference type="SUPFAM" id="SSF55008">
    <property type="entry name" value="HMA, heavy metal-associated domain"/>
    <property type="match status" value="1"/>
</dbReference>
<accession>A0A1Y6CXL5</accession>
<evidence type="ECO:0000256" key="3">
    <source>
        <dbReference type="ARBA" id="ARBA00022723"/>
    </source>
</evidence>
<dbReference type="Proteomes" id="UP000192923">
    <property type="component" value="Unassembled WGS sequence"/>
</dbReference>
<dbReference type="CDD" id="cd00371">
    <property type="entry name" value="HMA"/>
    <property type="match status" value="1"/>
</dbReference>
<sequence>MRLTILLALALPPLLSFAGTPRTVMLDVRSMDCAVCPITIRKALERVPGVNEAKVDFDRKTATVTYDPERATPDALIQATTQVGYPSTLHP</sequence>
<feature type="signal peptide" evidence="6">
    <location>
        <begin position="1"/>
        <end position="18"/>
    </location>
</feature>
<keyword evidence="3 5" id="KW-0479">Metal-binding</keyword>
<keyword evidence="5" id="KW-0574">Periplasm</keyword>
<dbReference type="InterPro" id="IPR011795">
    <property type="entry name" value="MerP"/>
</dbReference>
<dbReference type="InterPro" id="IPR006121">
    <property type="entry name" value="HMA_dom"/>
</dbReference>
<organism evidence="8 9">
    <name type="scientific">Methylomagnum ishizawai</name>
    <dbReference type="NCBI Taxonomy" id="1760988"/>
    <lineage>
        <taxon>Bacteria</taxon>
        <taxon>Pseudomonadati</taxon>
        <taxon>Pseudomonadota</taxon>
        <taxon>Gammaproteobacteria</taxon>
        <taxon>Methylococcales</taxon>
        <taxon>Methylococcaceae</taxon>
        <taxon>Methylomagnum</taxon>
    </lineage>
</organism>
<gene>
    <name evidence="5" type="primary">merP</name>
    <name evidence="8" type="ORF">SAMN02949497_2357</name>
</gene>
<feature type="domain" description="HMA" evidence="7">
    <location>
        <begin position="22"/>
        <end position="88"/>
    </location>
</feature>
<evidence type="ECO:0000256" key="1">
    <source>
        <dbReference type="ARBA" id="ARBA00004196"/>
    </source>
</evidence>